<feature type="transmembrane region" description="Helical" evidence="6">
    <location>
        <begin position="71"/>
        <end position="89"/>
    </location>
</feature>
<dbReference type="PATRIC" id="fig|1201294.9.peg.551"/>
<feature type="transmembrane region" description="Helical" evidence="6">
    <location>
        <begin position="95"/>
        <end position="116"/>
    </location>
</feature>
<dbReference type="Proteomes" id="UP000009007">
    <property type="component" value="Chromosome I"/>
</dbReference>
<proteinExistence type="predicted"/>
<dbReference type="InterPro" id="IPR011066">
    <property type="entry name" value="MscS_channel_C_sf"/>
</dbReference>
<dbReference type="Gene3D" id="3.30.70.100">
    <property type="match status" value="1"/>
</dbReference>
<comment type="subcellular location">
    <subcellularLocation>
        <location evidence="1">Cell membrane</location>
        <topology evidence="1">Multi-pass membrane protein</topology>
    </subcellularLocation>
</comment>
<dbReference type="STRING" id="1201294.BN140_0514"/>
<evidence type="ECO:0000313" key="8">
    <source>
        <dbReference type="EMBL" id="CCJ35437.1"/>
    </source>
</evidence>
<evidence type="ECO:0000256" key="2">
    <source>
        <dbReference type="ARBA" id="ARBA00022475"/>
    </source>
</evidence>
<keyword evidence="5 6" id="KW-0472">Membrane</keyword>
<gene>
    <name evidence="8" type="ordered locus">BN140_0514</name>
</gene>
<dbReference type="AlphaFoldDB" id="I7LIY6"/>
<dbReference type="GO" id="GO:0005886">
    <property type="term" value="C:plasma membrane"/>
    <property type="evidence" value="ECO:0007669"/>
    <property type="project" value="UniProtKB-SubCell"/>
</dbReference>
<protein>
    <submittedName>
        <fullName evidence="8">MscS mechanosensitive ion channel</fullName>
    </submittedName>
</protein>
<dbReference type="KEGG" id="mbg:BN140_0514"/>
<dbReference type="Gene3D" id="1.10.287.1260">
    <property type="match status" value="1"/>
</dbReference>
<dbReference type="InterPro" id="IPR010920">
    <property type="entry name" value="LSM_dom_sf"/>
</dbReference>
<evidence type="ECO:0000256" key="3">
    <source>
        <dbReference type="ARBA" id="ARBA00022692"/>
    </source>
</evidence>
<reference evidence="9" key="1">
    <citation type="journal article" date="2012" name="J. Bacteriol.">
        <title>Complete genome sequence of the hydrogenotrophic, methanogenic archaeon Methanoculleus bourgensis strain MS2T, isolated from a sewage sludge digester.</title>
        <authorList>
            <person name="Maus I."/>
            <person name="Wibberg D."/>
            <person name="Stantscheff R."/>
            <person name="Eikmeyer F.G."/>
            <person name="Seffner A."/>
            <person name="Boelter J."/>
            <person name="Szczepanowski R."/>
            <person name="Blom J."/>
            <person name="Jaenicke S."/>
            <person name="Konig H."/>
            <person name="Puhler A."/>
            <person name="Schluter A."/>
        </authorList>
    </citation>
    <scope>NUCLEOTIDE SEQUENCE [LARGE SCALE GENOMIC DNA]</scope>
    <source>
        <strain evidence="9">ATCC 43281 / DSM 3045 / OCM 15 / MS2</strain>
    </source>
</reference>
<name>I7LIY6_METBM</name>
<accession>I7LIY6</accession>
<dbReference type="SUPFAM" id="SSF82689">
    <property type="entry name" value="Mechanosensitive channel protein MscS (YggB), C-terminal domain"/>
    <property type="match status" value="1"/>
</dbReference>
<evidence type="ECO:0000313" key="9">
    <source>
        <dbReference type="Proteomes" id="UP000009007"/>
    </source>
</evidence>
<sequence length="315" mass="34052">MPRSGTGREGVNSLTRPPLSCMQASDPTLIGGVSLDAFLVFLFALLAFLFLGNLAYMLLRRLLDGRVSHGTAKWAAAILQYAVIIAGVYGSARYLLAFDLKAVAASLGILGIVVAVSSSQIIQNVLAGILITINRPVHLEEWIIVGERPTTGLCKVRDISFTTTILQGLDGGLILMPNSSIISSKVVNYSRGGLLEIQVLLSVPAATDLARVREIALAVALDDPQILPHISTAGRTGAQGLFDLPYIRRLRADRPDLAHFEPAVLIASVSDGWIKLTVRAWISKIPRKDEIASRYLKEVLRRLQAEDIPVKAEVS</sequence>
<keyword evidence="9" id="KW-1185">Reference proteome</keyword>
<dbReference type="Pfam" id="PF00924">
    <property type="entry name" value="MS_channel_2nd"/>
    <property type="match status" value="1"/>
</dbReference>
<dbReference type="InterPro" id="IPR006685">
    <property type="entry name" value="MscS_channel_2nd"/>
</dbReference>
<feature type="transmembrane region" description="Helical" evidence="6">
    <location>
        <begin position="37"/>
        <end position="59"/>
    </location>
</feature>
<keyword evidence="3 6" id="KW-0812">Transmembrane</keyword>
<dbReference type="PANTHER" id="PTHR30221">
    <property type="entry name" value="SMALL-CONDUCTANCE MECHANOSENSITIVE CHANNEL"/>
    <property type="match status" value="1"/>
</dbReference>
<keyword evidence="2" id="KW-1003">Cell membrane</keyword>
<dbReference type="BioCyc" id="MBOU1201294:BN140_RS02535-MONOMER"/>
<dbReference type="SUPFAM" id="SSF50182">
    <property type="entry name" value="Sm-like ribonucleoproteins"/>
    <property type="match status" value="1"/>
</dbReference>
<feature type="domain" description="Mechanosensitive ion channel MscS" evidence="7">
    <location>
        <begin position="121"/>
        <end position="191"/>
    </location>
</feature>
<dbReference type="Gene3D" id="2.30.30.60">
    <property type="match status" value="1"/>
</dbReference>
<evidence type="ECO:0000256" key="5">
    <source>
        <dbReference type="ARBA" id="ARBA00023136"/>
    </source>
</evidence>
<dbReference type="PANTHER" id="PTHR30221:SF1">
    <property type="entry name" value="SMALL-CONDUCTANCE MECHANOSENSITIVE CHANNEL"/>
    <property type="match status" value="1"/>
</dbReference>
<evidence type="ECO:0000256" key="1">
    <source>
        <dbReference type="ARBA" id="ARBA00004651"/>
    </source>
</evidence>
<organism evidence="8 9">
    <name type="scientific">Methanoculleus bourgensis (strain ATCC 43281 / DSM 3045 / OCM 15 / MS2)</name>
    <name type="common">Methanogenium bourgense</name>
    <dbReference type="NCBI Taxonomy" id="1201294"/>
    <lineage>
        <taxon>Archaea</taxon>
        <taxon>Methanobacteriati</taxon>
        <taxon>Methanobacteriota</taxon>
        <taxon>Stenosarchaea group</taxon>
        <taxon>Methanomicrobia</taxon>
        <taxon>Methanomicrobiales</taxon>
        <taxon>Methanomicrobiaceae</taxon>
        <taxon>Methanoculleus</taxon>
    </lineage>
</organism>
<evidence type="ECO:0000256" key="4">
    <source>
        <dbReference type="ARBA" id="ARBA00022989"/>
    </source>
</evidence>
<dbReference type="InterPro" id="IPR045275">
    <property type="entry name" value="MscS_archaea/bacteria_type"/>
</dbReference>
<dbReference type="GO" id="GO:0008381">
    <property type="term" value="F:mechanosensitive monoatomic ion channel activity"/>
    <property type="evidence" value="ECO:0007669"/>
    <property type="project" value="InterPro"/>
</dbReference>
<evidence type="ECO:0000259" key="7">
    <source>
        <dbReference type="Pfam" id="PF00924"/>
    </source>
</evidence>
<dbReference type="InterPro" id="IPR023408">
    <property type="entry name" value="MscS_beta-dom_sf"/>
</dbReference>
<evidence type="ECO:0000256" key="6">
    <source>
        <dbReference type="SAM" id="Phobius"/>
    </source>
</evidence>
<dbReference type="EMBL" id="HE964772">
    <property type="protein sequence ID" value="CCJ35437.1"/>
    <property type="molecule type" value="Genomic_DNA"/>
</dbReference>
<keyword evidence="4 6" id="KW-1133">Transmembrane helix</keyword>
<dbReference type="HOGENOM" id="CLU_876052_0_0_2"/>